<evidence type="ECO:0000313" key="8">
    <source>
        <dbReference type="Proteomes" id="UP000295565"/>
    </source>
</evidence>
<keyword evidence="2 5" id="KW-0812">Transmembrane</keyword>
<comment type="caution">
    <text evidence="7">The sequence shown here is derived from an EMBL/GenBank/DDBJ whole genome shotgun (WGS) entry which is preliminary data.</text>
</comment>
<feature type="transmembrane region" description="Helical" evidence="5">
    <location>
        <begin position="34"/>
        <end position="51"/>
    </location>
</feature>
<dbReference type="AlphaFoldDB" id="A0A4R1JND5"/>
<feature type="transmembrane region" description="Helical" evidence="5">
    <location>
        <begin position="108"/>
        <end position="130"/>
    </location>
</feature>
<dbReference type="GO" id="GO:0016020">
    <property type="term" value="C:membrane"/>
    <property type="evidence" value="ECO:0007669"/>
    <property type="project" value="UniProtKB-SubCell"/>
</dbReference>
<gene>
    <name evidence="7" type="ORF">EV690_2129</name>
</gene>
<evidence type="ECO:0000256" key="1">
    <source>
        <dbReference type="ARBA" id="ARBA00004141"/>
    </source>
</evidence>
<feature type="domain" description="Yip1" evidence="6">
    <location>
        <begin position="13"/>
        <end position="200"/>
    </location>
</feature>
<feature type="transmembrane region" description="Helical" evidence="5">
    <location>
        <begin position="150"/>
        <end position="172"/>
    </location>
</feature>
<dbReference type="EMBL" id="SMGD01000013">
    <property type="protein sequence ID" value="TCK52029.1"/>
    <property type="molecule type" value="Genomic_DNA"/>
</dbReference>
<comment type="subcellular location">
    <subcellularLocation>
        <location evidence="1">Membrane</location>
        <topology evidence="1">Multi-pass membrane protein</topology>
    </subcellularLocation>
</comment>
<accession>A0A4R1JND5</accession>
<keyword evidence="3 5" id="KW-1133">Transmembrane helix</keyword>
<organism evidence="7 8">
    <name type="scientific">Celerinatantimonas diazotrophica</name>
    <dbReference type="NCBI Taxonomy" id="412034"/>
    <lineage>
        <taxon>Bacteria</taxon>
        <taxon>Pseudomonadati</taxon>
        <taxon>Pseudomonadota</taxon>
        <taxon>Gammaproteobacteria</taxon>
        <taxon>Celerinatantimonadaceae</taxon>
        <taxon>Celerinatantimonas</taxon>
    </lineage>
</organism>
<dbReference type="Proteomes" id="UP000295565">
    <property type="component" value="Unassembled WGS sequence"/>
</dbReference>
<protein>
    <submittedName>
        <fullName evidence="7">Yip1-like protein</fullName>
    </submittedName>
</protein>
<reference evidence="7 8" key="1">
    <citation type="submission" date="2019-03" db="EMBL/GenBank/DDBJ databases">
        <title>Genomic Encyclopedia of Type Strains, Phase IV (KMG-IV): sequencing the most valuable type-strain genomes for metagenomic binning, comparative biology and taxonomic classification.</title>
        <authorList>
            <person name="Goeker M."/>
        </authorList>
    </citation>
    <scope>NUCLEOTIDE SEQUENCE [LARGE SCALE GENOMIC DNA]</scope>
    <source>
        <strain evidence="7 8">DSM 18577</strain>
    </source>
</reference>
<proteinExistence type="predicted"/>
<evidence type="ECO:0000256" key="5">
    <source>
        <dbReference type="SAM" id="Phobius"/>
    </source>
</evidence>
<evidence type="ECO:0000256" key="2">
    <source>
        <dbReference type="ARBA" id="ARBA00022692"/>
    </source>
</evidence>
<feature type="transmembrane region" description="Helical" evidence="5">
    <location>
        <begin position="63"/>
        <end position="87"/>
    </location>
</feature>
<evidence type="ECO:0000259" key="6">
    <source>
        <dbReference type="Pfam" id="PF04893"/>
    </source>
</evidence>
<dbReference type="OrthoDB" id="2987623at2"/>
<name>A0A4R1JND5_9GAMM</name>
<evidence type="ECO:0000256" key="4">
    <source>
        <dbReference type="ARBA" id="ARBA00023136"/>
    </source>
</evidence>
<keyword evidence="4 5" id="KW-0472">Membrane</keyword>
<dbReference type="Pfam" id="PF04893">
    <property type="entry name" value="Yip1"/>
    <property type="match status" value="1"/>
</dbReference>
<evidence type="ECO:0000256" key="3">
    <source>
        <dbReference type="ARBA" id="ARBA00022989"/>
    </source>
</evidence>
<feature type="transmembrane region" description="Helical" evidence="5">
    <location>
        <begin position="184"/>
        <end position="209"/>
    </location>
</feature>
<evidence type="ECO:0000313" key="7">
    <source>
        <dbReference type="EMBL" id="TCK52029.1"/>
    </source>
</evidence>
<keyword evidence="8" id="KW-1185">Reference proteome</keyword>
<dbReference type="RefSeq" id="WP_131912938.1">
    <property type="nucleotide sequence ID" value="NZ_OU594967.1"/>
</dbReference>
<sequence length="220" mass="24099">MESNQPIRNPWTSIWTRPGDTIEQIVKTNPKNSVIVLAAVSGFSEFLYQLSELNAGGHFNGAQIAIFALIAGSILGVVMLYILAGLLRWSGSWLGGNASPEHLRAAVSWANVPTIWALILWIPRIALLGHDAFLPAAMVVKRAPDLVGTLWWMQVVQLVIGIWALIIFSRCVGRVQHFSAMKGFLNILLSLIILMLCVTAMFSVVSMFLPASFMQGLAVK</sequence>
<dbReference type="InterPro" id="IPR006977">
    <property type="entry name" value="Yip1_dom"/>
</dbReference>